<reference evidence="1 2" key="1">
    <citation type="submission" date="2008-02" db="EMBL/GenBank/DDBJ databases">
        <title>A 6x draft sequence assembly of the Pongo pygmaeus abelii genome.</title>
        <authorList>
            <person name="Wilson R.K."/>
            <person name="Mardis E."/>
        </authorList>
    </citation>
    <scope>NUCLEOTIDE SEQUENCE [LARGE SCALE GENOMIC DNA]</scope>
</reference>
<evidence type="ECO:0000313" key="1">
    <source>
        <dbReference type="Ensembl" id="ENSPPYP00000023287.2"/>
    </source>
</evidence>
<sequence>MPSTGLPHPFGSLPGHSVVLSSRVSPSPLSSLCFQPPLVELHPDPIPQGPPRPLQVHADPAAPQGCHRFPPSQTQHTLPARRCAAPSLWSRVWQSAHQFLLLSWDSPAFSTAIHSANWDCWSPYLAASDKVRATPGREDTCGENSCVIYFSFGIGCLQRFMGGGGLMLRAQKFQGHLGRPDIQRPPRCACSMYQGRRFSQQGLCHWHDRPALAEHSPVFGVQPP</sequence>
<accession>H2PX12</accession>
<protein>
    <submittedName>
        <fullName evidence="1">Uncharacterized protein</fullName>
    </submittedName>
</protein>
<dbReference type="Ensembl" id="ENSPPYT00000024261.2">
    <property type="protein sequence ID" value="ENSPPYP00000023287.2"/>
    <property type="gene ID" value="ENSPPYG00000020803.2"/>
</dbReference>
<dbReference type="OMA" id="GWCHWHD"/>
<organism evidence="1 2">
    <name type="scientific">Pongo abelii</name>
    <name type="common">Sumatran orangutan</name>
    <name type="synonym">Pongo pygmaeus abelii</name>
    <dbReference type="NCBI Taxonomy" id="9601"/>
    <lineage>
        <taxon>Eukaryota</taxon>
        <taxon>Metazoa</taxon>
        <taxon>Chordata</taxon>
        <taxon>Craniata</taxon>
        <taxon>Vertebrata</taxon>
        <taxon>Euteleostomi</taxon>
        <taxon>Mammalia</taxon>
        <taxon>Eutheria</taxon>
        <taxon>Euarchontoglires</taxon>
        <taxon>Primates</taxon>
        <taxon>Haplorrhini</taxon>
        <taxon>Catarrhini</taxon>
        <taxon>Hominidae</taxon>
        <taxon>Pongo</taxon>
    </lineage>
</organism>
<name>H2PX12_PONAB</name>
<reference evidence="1" key="2">
    <citation type="submission" date="2025-08" db="UniProtKB">
        <authorList>
            <consortium name="Ensembl"/>
        </authorList>
    </citation>
    <scope>IDENTIFICATION</scope>
</reference>
<evidence type="ECO:0000313" key="2">
    <source>
        <dbReference type="Proteomes" id="UP000001595"/>
    </source>
</evidence>
<reference evidence="1" key="3">
    <citation type="submission" date="2025-09" db="UniProtKB">
        <authorList>
            <consortium name="Ensembl"/>
        </authorList>
    </citation>
    <scope>IDENTIFICATION</scope>
</reference>
<dbReference type="AlphaFoldDB" id="H2PX12"/>
<dbReference type="GeneTree" id="ENSGT00540000073886"/>
<proteinExistence type="predicted"/>
<keyword evidence="2" id="KW-1185">Reference proteome</keyword>
<dbReference type="HOGENOM" id="CLU_1582284_0_0_1"/>
<dbReference type="Proteomes" id="UP000001595">
    <property type="component" value="Chromosome X"/>
</dbReference>
<dbReference type="InParanoid" id="H2PX12"/>